<feature type="transmembrane region" description="Helical" evidence="1">
    <location>
        <begin position="16"/>
        <end position="36"/>
    </location>
</feature>
<evidence type="ECO:0000313" key="2">
    <source>
        <dbReference type="EMBL" id="KAG5450217.1"/>
    </source>
</evidence>
<comment type="caution">
    <text evidence="2">The sequence shown here is derived from an EMBL/GenBank/DDBJ whole genome shotgun (WGS) entry which is preliminary data.</text>
</comment>
<evidence type="ECO:0000256" key="1">
    <source>
        <dbReference type="SAM" id="Phobius"/>
    </source>
</evidence>
<keyword evidence="1" id="KW-1133">Transmembrane helix</keyword>
<reference evidence="2 3" key="2">
    <citation type="journal article" date="2021" name="Genomics">
        <title>High-quality reference genome for Clonorchis sinensis.</title>
        <authorList>
            <person name="Young N.D."/>
            <person name="Stroehlein A.J."/>
            <person name="Kinkar L."/>
            <person name="Wang T."/>
            <person name="Sohn W.M."/>
            <person name="Chang B.C.H."/>
            <person name="Kaur P."/>
            <person name="Weisz D."/>
            <person name="Dudchenko O."/>
            <person name="Aiden E.L."/>
            <person name="Korhonen P.K."/>
            <person name="Gasser R.B."/>
        </authorList>
    </citation>
    <scope>NUCLEOTIDE SEQUENCE [LARGE SCALE GENOMIC DNA]</scope>
    <source>
        <strain evidence="2">Cs-k2</strain>
    </source>
</reference>
<protein>
    <submittedName>
        <fullName evidence="2">Glycosylphosphatidylinositol anchor attachment 1 protein, variant 2</fullName>
    </submittedName>
</protein>
<name>A0A8T1MLD4_CLOSI</name>
<dbReference type="AlphaFoldDB" id="A0A8T1MLD4"/>
<dbReference type="OrthoDB" id="445301at2759"/>
<dbReference type="GO" id="GO:0042765">
    <property type="term" value="C:GPI-anchor transamidase complex"/>
    <property type="evidence" value="ECO:0007669"/>
    <property type="project" value="InterPro"/>
</dbReference>
<dbReference type="Proteomes" id="UP000286415">
    <property type="component" value="Unassembled WGS sequence"/>
</dbReference>
<dbReference type="InterPro" id="IPR007246">
    <property type="entry name" value="Gaa1"/>
</dbReference>
<accession>A0A8T1MLD4</accession>
<dbReference type="Pfam" id="PF04114">
    <property type="entry name" value="Gaa1"/>
    <property type="match status" value="1"/>
</dbReference>
<dbReference type="EMBL" id="NIRI02000042">
    <property type="protein sequence ID" value="KAG5450217.1"/>
    <property type="molecule type" value="Genomic_DNA"/>
</dbReference>
<reference evidence="2 3" key="1">
    <citation type="journal article" date="2018" name="Biotechnol. Adv.">
        <title>Improved genomic resources and new bioinformatic workflow for the carcinogenic parasite Clonorchis sinensis: Biotechnological implications.</title>
        <authorList>
            <person name="Wang D."/>
            <person name="Korhonen P.K."/>
            <person name="Gasser R.B."/>
            <person name="Young N.D."/>
        </authorList>
    </citation>
    <scope>NUCLEOTIDE SEQUENCE [LARGE SCALE GENOMIC DNA]</scope>
    <source>
        <strain evidence="2">Cs-k2</strain>
    </source>
</reference>
<dbReference type="Gene3D" id="3.40.630.10">
    <property type="entry name" value="Zn peptidases"/>
    <property type="match status" value="1"/>
</dbReference>
<keyword evidence="3" id="KW-1185">Reference proteome</keyword>
<evidence type="ECO:0000313" key="3">
    <source>
        <dbReference type="Proteomes" id="UP000286415"/>
    </source>
</evidence>
<gene>
    <name evidence="2" type="ORF">CSKR_114438</name>
</gene>
<organism evidence="2 3">
    <name type="scientific">Clonorchis sinensis</name>
    <name type="common">Chinese liver fluke</name>
    <dbReference type="NCBI Taxonomy" id="79923"/>
    <lineage>
        <taxon>Eukaryota</taxon>
        <taxon>Metazoa</taxon>
        <taxon>Spiralia</taxon>
        <taxon>Lophotrochozoa</taxon>
        <taxon>Platyhelminthes</taxon>
        <taxon>Trematoda</taxon>
        <taxon>Digenea</taxon>
        <taxon>Opisthorchiida</taxon>
        <taxon>Opisthorchiata</taxon>
        <taxon>Opisthorchiidae</taxon>
        <taxon>Clonorchis</taxon>
    </lineage>
</organism>
<proteinExistence type="predicted"/>
<keyword evidence="1" id="KW-0472">Membrane</keyword>
<keyword evidence="1" id="KW-0812">Transmembrane</keyword>
<dbReference type="GO" id="GO:0016255">
    <property type="term" value="P:attachment of GPI anchor to protein"/>
    <property type="evidence" value="ECO:0007669"/>
    <property type="project" value="TreeGrafter"/>
</dbReference>
<dbReference type="PANTHER" id="PTHR13304:SF0">
    <property type="entry name" value="GLYCOSYLPHOSPHATIDYLINOSITOL ANCHOR ATTACHMENT 1 PROTEIN"/>
    <property type="match status" value="1"/>
</dbReference>
<sequence>MGLPTKQGVQKTLSQWSTSLGLLLYSAGLIWFCLLSQDELNYETYMSENALLVGQVVEKFSDSAATAAYDGQLSSIYAKGDTSTLRQWLRSELTDIGLEVYEQNFSFTHHILHPVEEVVGNNLYAIMRSPSGGRAEAILLTVPLSTECSAAVSPCLSPTVGLLVSLMKVLRQQVYWAKDIVLLFVDSDYIGLLAWLEAYHGADTSKYVMFEHMLNSPTYELGFTAHEHTMPHIRISVAFSPLSFAETVRLLPSSSELLSC</sequence>
<dbReference type="PANTHER" id="PTHR13304">
    <property type="entry name" value="GLYCOSYLPHOSPHATIDYLINOSITOL ANCHOR ATTACHMENT 1 PROTEIN"/>
    <property type="match status" value="1"/>
</dbReference>